<dbReference type="InterPro" id="IPR001173">
    <property type="entry name" value="Glyco_trans_2-like"/>
</dbReference>
<evidence type="ECO:0000313" key="4">
    <source>
        <dbReference type="Proteomes" id="UP000034665"/>
    </source>
</evidence>
<dbReference type="STRING" id="1619013.UT41_C0001G0139"/>
<dbReference type="PANTHER" id="PTHR22916">
    <property type="entry name" value="GLYCOSYLTRANSFERASE"/>
    <property type="match status" value="1"/>
</dbReference>
<dbReference type="InterPro" id="IPR029044">
    <property type="entry name" value="Nucleotide-diphossugar_trans"/>
</dbReference>
<evidence type="ECO:0000313" key="3">
    <source>
        <dbReference type="EMBL" id="KKR12595.1"/>
    </source>
</evidence>
<protein>
    <submittedName>
        <fullName evidence="3">Glycosyl transferase family 2</fullName>
    </submittedName>
</protein>
<accession>A0A0G0QQF2</accession>
<comment type="caution">
    <text evidence="3">The sequence shown here is derived from an EMBL/GenBank/DDBJ whole genome shotgun (WGS) entry which is preliminary data.</text>
</comment>
<dbReference type="CDD" id="cd00761">
    <property type="entry name" value="Glyco_tranf_GTA_type"/>
    <property type="match status" value="1"/>
</dbReference>
<feature type="transmembrane region" description="Helical" evidence="1">
    <location>
        <begin position="298"/>
        <end position="319"/>
    </location>
</feature>
<keyword evidence="1" id="KW-0812">Transmembrane</keyword>
<dbReference type="EMBL" id="LBWR01000001">
    <property type="protein sequence ID" value="KKR12595.1"/>
    <property type="molecule type" value="Genomic_DNA"/>
</dbReference>
<keyword evidence="3" id="KW-0808">Transferase</keyword>
<dbReference type="Pfam" id="PF00535">
    <property type="entry name" value="Glycos_transf_2"/>
    <property type="match status" value="1"/>
</dbReference>
<dbReference type="PANTHER" id="PTHR22916:SF3">
    <property type="entry name" value="UDP-GLCNAC:BETAGAL BETA-1,3-N-ACETYLGLUCOSAMINYLTRANSFERASE-LIKE PROTEIN 1"/>
    <property type="match status" value="1"/>
</dbReference>
<reference evidence="3 4" key="1">
    <citation type="journal article" date="2015" name="Nature">
        <title>rRNA introns, odd ribosomes, and small enigmatic genomes across a large radiation of phyla.</title>
        <authorList>
            <person name="Brown C.T."/>
            <person name="Hug L.A."/>
            <person name="Thomas B.C."/>
            <person name="Sharon I."/>
            <person name="Castelle C.J."/>
            <person name="Singh A."/>
            <person name="Wilkins M.J."/>
            <person name="Williams K.H."/>
            <person name="Banfield J.F."/>
        </authorList>
    </citation>
    <scope>NUCLEOTIDE SEQUENCE [LARGE SCALE GENOMIC DNA]</scope>
</reference>
<dbReference type="Proteomes" id="UP000034665">
    <property type="component" value="Unassembled WGS sequence"/>
</dbReference>
<dbReference type="SUPFAM" id="SSF53448">
    <property type="entry name" value="Nucleotide-diphospho-sugar transferases"/>
    <property type="match status" value="1"/>
</dbReference>
<proteinExistence type="predicted"/>
<organism evidence="3 4">
    <name type="scientific">Candidatus Wolfebacteria bacterium GW2011_GWC2_39_22</name>
    <dbReference type="NCBI Taxonomy" id="1619013"/>
    <lineage>
        <taxon>Bacteria</taxon>
        <taxon>Candidatus Wolfeibacteriota</taxon>
    </lineage>
</organism>
<feature type="domain" description="Glycosyltransferase 2-like" evidence="2">
    <location>
        <begin position="13"/>
        <end position="169"/>
    </location>
</feature>
<evidence type="ECO:0000256" key="1">
    <source>
        <dbReference type="SAM" id="Phobius"/>
    </source>
</evidence>
<evidence type="ECO:0000259" key="2">
    <source>
        <dbReference type="Pfam" id="PF00535"/>
    </source>
</evidence>
<dbReference type="AlphaFoldDB" id="A0A0G0QQF2"/>
<keyword evidence="1" id="KW-1133">Transmembrane helix</keyword>
<dbReference type="GO" id="GO:0016758">
    <property type="term" value="F:hexosyltransferase activity"/>
    <property type="evidence" value="ECO:0007669"/>
    <property type="project" value="UniProtKB-ARBA"/>
</dbReference>
<gene>
    <name evidence="3" type="ORF">UT41_C0001G0139</name>
</gene>
<name>A0A0G0QQF2_9BACT</name>
<dbReference type="Gene3D" id="3.90.550.10">
    <property type="entry name" value="Spore Coat Polysaccharide Biosynthesis Protein SpsA, Chain A"/>
    <property type="match status" value="1"/>
</dbReference>
<sequence length="331" mass="38596">MKYDKLMTKPLLSICIPTYNRAHYLKDCLESVVCQFDDEEVYRQVEIVISDNASEDNTEELVKEYQRRFKNINYFKNKENIGFDLNVVNSVEKASGMYCWYMGDDDAICNGGIKFMLDFLKGNKIAVLTVDTTIFTSLEEVIKKNIALHSRLFRSFLSYGEFFKEGNCAGILSVFIFNRDLWLENVDKTGYASGWLYYEVILKMISITDLKLVYCDYPIVYTKQDCDWVVNGAELNAFLNCKRLADKLTKFGYKKEIVRSAFNISPQRLCVVLLRAKGHDLECSIKNLFSIVHEFRSWLVYFPVISLVYFIPNPIIKFLRGVNKRYLKIKI</sequence>
<keyword evidence="1" id="KW-0472">Membrane</keyword>